<accession>A0AAN6WVT6</accession>
<keyword evidence="2" id="KW-1133">Transmembrane helix</keyword>
<gene>
    <name evidence="4" type="ORF">QBC35DRAFT_207734</name>
</gene>
<evidence type="ECO:0000313" key="4">
    <source>
        <dbReference type="EMBL" id="KAK4188240.1"/>
    </source>
</evidence>
<comment type="caution">
    <text evidence="4">The sequence shown here is derived from an EMBL/GenBank/DDBJ whole genome shotgun (WGS) entry which is preliminary data.</text>
</comment>
<feature type="region of interest" description="Disordered" evidence="1">
    <location>
        <begin position="81"/>
        <end position="152"/>
    </location>
</feature>
<dbReference type="EMBL" id="MU864390">
    <property type="protein sequence ID" value="KAK4188240.1"/>
    <property type="molecule type" value="Genomic_DNA"/>
</dbReference>
<dbReference type="SUPFAM" id="SSF81995">
    <property type="entry name" value="beta-sandwich domain of Sec23/24"/>
    <property type="match status" value="1"/>
</dbReference>
<feature type="transmembrane region" description="Helical" evidence="2">
    <location>
        <begin position="50"/>
        <end position="75"/>
    </location>
</feature>
<keyword evidence="3" id="KW-0732">Signal</keyword>
<protein>
    <submittedName>
        <fullName evidence="4">Uncharacterized protein</fullName>
    </submittedName>
</protein>
<dbReference type="Proteomes" id="UP001302126">
    <property type="component" value="Unassembled WGS sequence"/>
</dbReference>
<organism evidence="4 5">
    <name type="scientific">Podospora australis</name>
    <dbReference type="NCBI Taxonomy" id="1536484"/>
    <lineage>
        <taxon>Eukaryota</taxon>
        <taxon>Fungi</taxon>
        <taxon>Dikarya</taxon>
        <taxon>Ascomycota</taxon>
        <taxon>Pezizomycotina</taxon>
        <taxon>Sordariomycetes</taxon>
        <taxon>Sordariomycetidae</taxon>
        <taxon>Sordariales</taxon>
        <taxon>Podosporaceae</taxon>
        <taxon>Podospora</taxon>
    </lineage>
</organism>
<reference evidence="4" key="2">
    <citation type="submission" date="2023-05" db="EMBL/GenBank/DDBJ databases">
        <authorList>
            <consortium name="Lawrence Berkeley National Laboratory"/>
            <person name="Steindorff A."/>
            <person name="Hensen N."/>
            <person name="Bonometti L."/>
            <person name="Westerberg I."/>
            <person name="Brannstrom I.O."/>
            <person name="Guillou S."/>
            <person name="Cros-Aarteil S."/>
            <person name="Calhoun S."/>
            <person name="Haridas S."/>
            <person name="Kuo A."/>
            <person name="Mondo S."/>
            <person name="Pangilinan J."/>
            <person name="Riley R."/>
            <person name="Labutti K."/>
            <person name="Andreopoulos B."/>
            <person name="Lipzen A."/>
            <person name="Chen C."/>
            <person name="Yanf M."/>
            <person name="Daum C."/>
            <person name="Ng V."/>
            <person name="Clum A."/>
            <person name="Ohm R."/>
            <person name="Martin F."/>
            <person name="Silar P."/>
            <person name="Natvig D."/>
            <person name="Lalanne C."/>
            <person name="Gautier V."/>
            <person name="Ament-Velasquez S.L."/>
            <person name="Kruys A."/>
            <person name="Hutchinson M.I."/>
            <person name="Powell A.J."/>
            <person name="Barry K."/>
            <person name="Miller A.N."/>
            <person name="Grigoriev I.V."/>
            <person name="Debuchy R."/>
            <person name="Gladieux P."/>
            <person name="Thoren M.H."/>
            <person name="Johannesson H."/>
        </authorList>
    </citation>
    <scope>NUCLEOTIDE SEQUENCE</scope>
    <source>
        <strain evidence="4">PSN309</strain>
    </source>
</reference>
<name>A0AAN6WVT6_9PEZI</name>
<keyword evidence="2" id="KW-0472">Membrane</keyword>
<feature type="compositionally biased region" description="Low complexity" evidence="1">
    <location>
        <begin position="106"/>
        <end position="152"/>
    </location>
</feature>
<feature type="chain" id="PRO_5043027167" evidence="3">
    <location>
        <begin position="20"/>
        <end position="525"/>
    </location>
</feature>
<evidence type="ECO:0000313" key="5">
    <source>
        <dbReference type="Proteomes" id="UP001302126"/>
    </source>
</evidence>
<feature type="signal peptide" evidence="3">
    <location>
        <begin position="1"/>
        <end position="19"/>
    </location>
</feature>
<dbReference type="AlphaFoldDB" id="A0AAN6WVT6"/>
<evidence type="ECO:0000256" key="2">
    <source>
        <dbReference type="SAM" id="Phobius"/>
    </source>
</evidence>
<proteinExistence type="predicted"/>
<sequence length="525" mass="58385">MHLVKGVTLCLLACDTARGMPQPYARRLDSDDDPSRDDITPAVKPRFVPLIGAGVAAIVGLLGAGTAIGIGSIGLTGKGWGRPKFPFGRHGHHDPFGPKPQPQPQPQTQTQQQTQQQTSQPPQTQTQTVTQPPPIQVTSTPTPTTQATSSSSTTSSCTICLACEDDELPEPELPPPEVWHPWPEEISPDILASLAAFMTATAAAEETPAPKLAKRSTERDFTVCGITATAPIYTGWSETAEKSRNWKKYGYSMNDQCPNYRWGLLDGANAPTKKRGKAVKYATEHIYEIFLIREFFLWRLYQDDIKKFTLAEHKTDKPCLPIFAPLFIKPPTWAPQHYAGPKPLLQRLADQLSGDHRNDELVYLDQTLNNLKHKVLAESSFLPYHDYKKNLVRAARLNLVQLYMRDQHVSDVWKKVSERIYQFYVNLDNAMASSTAPAIVDISTKLGSLKWAYDYRRWEKEHLEKVAKNVNTSITTYLTSAKAQIKAAGSAQNSQLKALEAEILAREGPTDTIARGRGFENSLLP</sequence>
<reference evidence="4" key="1">
    <citation type="journal article" date="2023" name="Mol. Phylogenet. Evol.">
        <title>Genome-scale phylogeny and comparative genomics of the fungal order Sordariales.</title>
        <authorList>
            <person name="Hensen N."/>
            <person name="Bonometti L."/>
            <person name="Westerberg I."/>
            <person name="Brannstrom I.O."/>
            <person name="Guillou S."/>
            <person name="Cros-Aarteil S."/>
            <person name="Calhoun S."/>
            <person name="Haridas S."/>
            <person name="Kuo A."/>
            <person name="Mondo S."/>
            <person name="Pangilinan J."/>
            <person name="Riley R."/>
            <person name="LaButti K."/>
            <person name="Andreopoulos B."/>
            <person name="Lipzen A."/>
            <person name="Chen C."/>
            <person name="Yan M."/>
            <person name="Daum C."/>
            <person name="Ng V."/>
            <person name="Clum A."/>
            <person name="Steindorff A."/>
            <person name="Ohm R.A."/>
            <person name="Martin F."/>
            <person name="Silar P."/>
            <person name="Natvig D.O."/>
            <person name="Lalanne C."/>
            <person name="Gautier V."/>
            <person name="Ament-Velasquez S.L."/>
            <person name="Kruys A."/>
            <person name="Hutchinson M.I."/>
            <person name="Powell A.J."/>
            <person name="Barry K."/>
            <person name="Miller A.N."/>
            <person name="Grigoriev I.V."/>
            <person name="Debuchy R."/>
            <person name="Gladieux P."/>
            <person name="Hiltunen Thoren M."/>
            <person name="Johannesson H."/>
        </authorList>
    </citation>
    <scope>NUCLEOTIDE SEQUENCE</scope>
    <source>
        <strain evidence="4">PSN309</strain>
    </source>
</reference>
<evidence type="ECO:0000256" key="3">
    <source>
        <dbReference type="SAM" id="SignalP"/>
    </source>
</evidence>
<evidence type="ECO:0000256" key="1">
    <source>
        <dbReference type="SAM" id="MobiDB-lite"/>
    </source>
</evidence>
<keyword evidence="5" id="KW-1185">Reference proteome</keyword>
<keyword evidence="2" id="KW-0812">Transmembrane</keyword>